<organism evidence="4 5">
    <name type="scientific">Amanita muscaria (strain Koide BX008)</name>
    <dbReference type="NCBI Taxonomy" id="946122"/>
    <lineage>
        <taxon>Eukaryota</taxon>
        <taxon>Fungi</taxon>
        <taxon>Dikarya</taxon>
        <taxon>Basidiomycota</taxon>
        <taxon>Agaricomycotina</taxon>
        <taxon>Agaricomycetes</taxon>
        <taxon>Agaricomycetidae</taxon>
        <taxon>Agaricales</taxon>
        <taxon>Pluteineae</taxon>
        <taxon>Amanitaceae</taxon>
        <taxon>Amanita</taxon>
    </lineage>
</organism>
<dbReference type="EMBL" id="KN818260">
    <property type="protein sequence ID" value="KIL63342.1"/>
    <property type="molecule type" value="Genomic_DNA"/>
</dbReference>
<dbReference type="Proteomes" id="UP000054549">
    <property type="component" value="Unassembled WGS sequence"/>
</dbReference>
<accession>A0A0C2WNY9</accession>
<gene>
    <name evidence="4" type="ORF">M378DRAFT_187049</name>
</gene>
<feature type="domain" description="C2H2-type" evidence="3">
    <location>
        <begin position="25"/>
        <end position="53"/>
    </location>
</feature>
<dbReference type="InterPro" id="IPR041078">
    <property type="entry name" value="Plavaka"/>
</dbReference>
<evidence type="ECO:0000313" key="4">
    <source>
        <dbReference type="EMBL" id="KIL63342.1"/>
    </source>
</evidence>
<keyword evidence="5" id="KW-1185">Reference proteome</keyword>
<feature type="region of interest" description="Disordered" evidence="2">
    <location>
        <begin position="742"/>
        <end position="771"/>
    </location>
</feature>
<evidence type="ECO:0000313" key="5">
    <source>
        <dbReference type="Proteomes" id="UP000054549"/>
    </source>
</evidence>
<reference evidence="4 5" key="1">
    <citation type="submission" date="2014-04" db="EMBL/GenBank/DDBJ databases">
        <title>Evolutionary Origins and Diversification of the Mycorrhizal Mutualists.</title>
        <authorList>
            <consortium name="DOE Joint Genome Institute"/>
            <consortium name="Mycorrhizal Genomics Consortium"/>
            <person name="Kohler A."/>
            <person name="Kuo A."/>
            <person name="Nagy L.G."/>
            <person name="Floudas D."/>
            <person name="Copeland A."/>
            <person name="Barry K.W."/>
            <person name="Cichocki N."/>
            <person name="Veneault-Fourrey C."/>
            <person name="LaButti K."/>
            <person name="Lindquist E.A."/>
            <person name="Lipzen A."/>
            <person name="Lundell T."/>
            <person name="Morin E."/>
            <person name="Murat C."/>
            <person name="Riley R."/>
            <person name="Ohm R."/>
            <person name="Sun H."/>
            <person name="Tunlid A."/>
            <person name="Henrissat B."/>
            <person name="Grigoriev I.V."/>
            <person name="Hibbett D.S."/>
            <person name="Martin F."/>
        </authorList>
    </citation>
    <scope>NUCLEOTIDE SEQUENCE [LARGE SCALE GENOMIC DNA]</scope>
    <source>
        <strain evidence="4 5">Koide BX008</strain>
    </source>
</reference>
<sequence>MVPDHLLRIHLNAYNIGSTSLPPTLPCPYCPRYFHRKAGRLRHIQAKHPAERSEPHLPAPPPAAHSSLSPIPPSPQPSFHGPSPVPSDFIPPLPPSHDGFNAEPNIDIDIPHPQSDQDYILPEGGEEVNENFSAAADDPDTRNQHAPANAPHITRTYHPKLDGRVCDEGGDDIPPDTPPPPRNSDKGPNDWTPYDNRLQFEVADFFFRQNQMSAGDINFLLSLWGASLAIHNDKPPFSKATHVYDAIDSTPLGDIMWESFGLQYNGILPERNVPSWMQAEYDIWFRDPRILVHNLLSNPDFKSDFDYAPFQERTSDGVHRFQDFMSGNWAWNQADIIAENPETHGSVLCPIILGSDKTTVSVATGHNEYWPVYLSIGNIHNNIRRAHRNGLVLLGFFAIPKSTNEFRNDAAFRKFRRQLLHSSLAKMLESLKAGMTIPEIVRFPDGHFRKVIYGLGPYIADYPEQALLACIVQGWCPRCTAPANDLDSGHYVRRSQAHTELVVEEFELGMLWDEYGLVGDIVPFTSSFPRADINELLSPDLLHQLIKGAFKDHLVTWVNDYIKAEYPASEAQKILDDIDRRIALAPSFAGLRRFPEGRNFKQWTGDDSKALMKVYIAVIEGHVPDEIVQTMRAFLEFCYIARRDRHDTHTIAALDDALQRFHNHREIFRTSGIRLDGFNLPRQHSLIHYCKLIRAFGAPNGLCSSITESKHIKAVKEPWRRSSRFQALIDFAECGMLQKTDRNTPRVVPNTHTNANGNNLEEEDDDGEDVGGPTVEAFVDLAKRICKYCMTRHLISMRRFYPEDIAAEIEQADLLDLIQRFIQNQQHPGNWHVSDANITVPVPTFYGKIAVYRSAVATFHAPSDISGVGGMRRERIRAVESWRKGPGRYDTIFVNADSSMEGMRGLEVARVRLFFSFSHDGVEYPCALVHWFSRVGDLPDERTGMWLVEPDILDDGEPFASIIHLDTIVRASHLLPVFGQGHVSRTLAFTDTLDTFTRFYVNKYIDHHAFEIAT</sequence>
<proteinExistence type="predicted"/>
<feature type="compositionally biased region" description="Acidic residues" evidence="2">
    <location>
        <begin position="760"/>
        <end position="769"/>
    </location>
</feature>
<dbReference type="Pfam" id="PF18759">
    <property type="entry name" value="Plavaka"/>
    <property type="match status" value="1"/>
</dbReference>
<protein>
    <recommendedName>
        <fullName evidence="3">C2H2-type domain-containing protein</fullName>
    </recommendedName>
</protein>
<dbReference type="InterPro" id="IPR013087">
    <property type="entry name" value="Znf_C2H2_type"/>
</dbReference>
<evidence type="ECO:0000256" key="1">
    <source>
        <dbReference type="PROSITE-ProRule" id="PRU00042"/>
    </source>
</evidence>
<feature type="region of interest" description="Disordered" evidence="2">
    <location>
        <begin position="48"/>
        <end position="193"/>
    </location>
</feature>
<dbReference type="AlphaFoldDB" id="A0A0C2WNY9"/>
<name>A0A0C2WNY9_AMAMK</name>
<keyword evidence="1" id="KW-0863">Zinc-finger</keyword>
<dbReference type="GO" id="GO:0008270">
    <property type="term" value="F:zinc ion binding"/>
    <property type="evidence" value="ECO:0007669"/>
    <property type="project" value="UniProtKB-KW"/>
</dbReference>
<dbReference type="PROSITE" id="PS50157">
    <property type="entry name" value="ZINC_FINGER_C2H2_2"/>
    <property type="match status" value="1"/>
</dbReference>
<dbReference type="PROSITE" id="PS00028">
    <property type="entry name" value="ZINC_FINGER_C2H2_1"/>
    <property type="match status" value="1"/>
</dbReference>
<dbReference type="InParanoid" id="A0A0C2WNY9"/>
<evidence type="ECO:0000259" key="3">
    <source>
        <dbReference type="PROSITE" id="PS50157"/>
    </source>
</evidence>
<dbReference type="STRING" id="946122.A0A0C2WNY9"/>
<keyword evidence="1" id="KW-0862">Zinc</keyword>
<evidence type="ECO:0000256" key="2">
    <source>
        <dbReference type="SAM" id="MobiDB-lite"/>
    </source>
</evidence>
<dbReference type="OrthoDB" id="3199698at2759"/>
<dbReference type="HOGENOM" id="CLU_006344_1_0_1"/>
<keyword evidence="1" id="KW-0479">Metal-binding</keyword>
<feature type="compositionally biased region" description="Pro residues" evidence="2">
    <location>
        <begin position="83"/>
        <end position="95"/>
    </location>
</feature>